<gene>
    <name evidence="1" type="ORF">RLOC_00003788</name>
</gene>
<accession>A0A218V919</accession>
<evidence type="ECO:0000313" key="1">
    <source>
        <dbReference type="EMBL" id="OWK62240.1"/>
    </source>
</evidence>
<comment type="caution">
    <text evidence="1">The sequence shown here is derived from an EMBL/GenBank/DDBJ whole genome shotgun (WGS) entry which is preliminary data.</text>
</comment>
<reference evidence="1 2" key="1">
    <citation type="submission" date="2017-05" db="EMBL/GenBank/DDBJ databases">
        <title>Genome of assembly of the Bengalese finch, Lonchura striata domestica.</title>
        <authorList>
            <person name="Colquitt B.M."/>
            <person name="Brainard M.S."/>
        </authorList>
    </citation>
    <scope>NUCLEOTIDE SEQUENCE [LARGE SCALE GENOMIC DNA]</scope>
    <source>
        <strain evidence="1">White83orange57</strain>
    </source>
</reference>
<evidence type="ECO:0000313" key="2">
    <source>
        <dbReference type="Proteomes" id="UP000197619"/>
    </source>
</evidence>
<name>A0A218V919_9PASE</name>
<keyword evidence="2" id="KW-1185">Reference proteome</keyword>
<sequence>MFLLLLCCTSTENGPSFCKLSCILQNQHCYSSHATAANLGGQVKHGVETVKPSQRNTSSQSVNGCVDERRHFELHLEMKQSGQGWEEERWRGRRSHPHLLRLSQVCSEHIRYDWEQLQAEPSAALPIHSR</sequence>
<protein>
    <submittedName>
        <fullName evidence="1">Uncharacterized protein</fullName>
    </submittedName>
</protein>
<dbReference type="AlphaFoldDB" id="A0A218V919"/>
<dbReference type="EMBL" id="MUZQ01000029">
    <property type="protein sequence ID" value="OWK62240.1"/>
    <property type="molecule type" value="Genomic_DNA"/>
</dbReference>
<dbReference type="Proteomes" id="UP000197619">
    <property type="component" value="Unassembled WGS sequence"/>
</dbReference>
<proteinExistence type="predicted"/>
<organism evidence="1 2">
    <name type="scientific">Lonchura striata</name>
    <name type="common">white-rumped munia</name>
    <dbReference type="NCBI Taxonomy" id="40157"/>
    <lineage>
        <taxon>Eukaryota</taxon>
        <taxon>Metazoa</taxon>
        <taxon>Chordata</taxon>
        <taxon>Craniata</taxon>
        <taxon>Vertebrata</taxon>
        <taxon>Euteleostomi</taxon>
        <taxon>Archelosauria</taxon>
        <taxon>Archosauria</taxon>
        <taxon>Dinosauria</taxon>
        <taxon>Saurischia</taxon>
        <taxon>Theropoda</taxon>
        <taxon>Coelurosauria</taxon>
        <taxon>Aves</taxon>
        <taxon>Neognathae</taxon>
        <taxon>Neoaves</taxon>
        <taxon>Telluraves</taxon>
        <taxon>Australaves</taxon>
        <taxon>Passeriformes</taxon>
        <taxon>Passeroidea</taxon>
        <taxon>Estrildidae</taxon>
        <taxon>Estrildinae</taxon>
        <taxon>Lonchura</taxon>
    </lineage>
</organism>